<dbReference type="Pfam" id="PF04909">
    <property type="entry name" value="Amidohydro_2"/>
    <property type="match status" value="1"/>
</dbReference>
<keyword evidence="1" id="KW-0456">Lyase</keyword>
<evidence type="ECO:0000256" key="1">
    <source>
        <dbReference type="ARBA" id="ARBA00023239"/>
    </source>
</evidence>
<dbReference type="PATRIC" id="fig|68170.10.peg.6207"/>
<dbReference type="RefSeq" id="WP_045314020.1">
    <property type="nucleotide sequence ID" value="NZ_JYJG01000196.1"/>
</dbReference>
<dbReference type="PANTHER" id="PTHR21240">
    <property type="entry name" value="2-AMINO-3-CARBOXYLMUCONATE-6-SEMIALDEHYDE DECARBOXYLASE"/>
    <property type="match status" value="1"/>
</dbReference>
<evidence type="ECO:0000259" key="2">
    <source>
        <dbReference type="Pfam" id="PF04909"/>
    </source>
</evidence>
<dbReference type="InterPro" id="IPR006680">
    <property type="entry name" value="Amidohydro-rel"/>
</dbReference>
<name>A0A0F0GT90_LENAE</name>
<dbReference type="GO" id="GO:0005737">
    <property type="term" value="C:cytoplasm"/>
    <property type="evidence" value="ECO:0007669"/>
    <property type="project" value="TreeGrafter"/>
</dbReference>
<dbReference type="EMBL" id="JYJG01000196">
    <property type="protein sequence ID" value="KJK45806.1"/>
    <property type="molecule type" value="Genomic_DNA"/>
</dbReference>
<evidence type="ECO:0000313" key="3">
    <source>
        <dbReference type="EMBL" id="KJK45806.1"/>
    </source>
</evidence>
<gene>
    <name evidence="3" type="ORF">UK23_24780</name>
</gene>
<feature type="domain" description="Amidohydrolase-related" evidence="2">
    <location>
        <begin position="3"/>
        <end position="240"/>
    </location>
</feature>
<dbReference type="Gene3D" id="3.20.20.140">
    <property type="entry name" value="Metal-dependent hydrolases"/>
    <property type="match status" value="1"/>
</dbReference>
<sequence length="246" mass="27015">MIIDVHAHAGPWFFATDVGAAELNLTLMDRYGIDRQIVSASEAVTYDMVSGNRWMAEVLVAHPRLLGYVVINPNDLAAGAEELEKYLPTGRFVGVKIHTTYPGQTLLSKAIQDTMALAAEAGLPVLVHTWDESVLGLVDVLERHPDLRVIAGHMGGPAWRTAVEAATRTDRLYLEPCCSITDAGRYRYALDRVPLPQMLFGTDSTLVDPAIALGVVMDAGLSEDEYEHVMWRNASRLFGIRTEQPA</sequence>
<reference evidence="3 4" key="1">
    <citation type="submission" date="2015-02" db="EMBL/GenBank/DDBJ databases">
        <authorList>
            <person name="Ju K.-S."/>
            <person name="Doroghazi J.R."/>
            <person name="Metcalf W."/>
        </authorList>
    </citation>
    <scope>NUCLEOTIDE SEQUENCE [LARGE SCALE GENOMIC DNA]</scope>
    <source>
        <strain evidence="3 4">NRRL B-16140</strain>
    </source>
</reference>
<dbReference type="InterPro" id="IPR032465">
    <property type="entry name" value="ACMSD"/>
</dbReference>
<keyword evidence="4" id="KW-1185">Reference proteome</keyword>
<accession>A0A0F0GT90</accession>
<protein>
    <submittedName>
        <fullName evidence="3">Metal-dependent hydrolase</fullName>
    </submittedName>
</protein>
<keyword evidence="3" id="KW-0378">Hydrolase</keyword>
<proteinExistence type="predicted"/>
<dbReference type="Proteomes" id="UP000033393">
    <property type="component" value="Unassembled WGS sequence"/>
</dbReference>
<dbReference type="AlphaFoldDB" id="A0A0F0GT90"/>
<dbReference type="InterPro" id="IPR032466">
    <property type="entry name" value="Metal_Hydrolase"/>
</dbReference>
<dbReference type="GO" id="GO:0016831">
    <property type="term" value="F:carboxy-lyase activity"/>
    <property type="evidence" value="ECO:0007669"/>
    <property type="project" value="InterPro"/>
</dbReference>
<organism evidence="3 4">
    <name type="scientific">Lentzea aerocolonigenes</name>
    <name type="common">Lechevalieria aerocolonigenes</name>
    <name type="synonym">Saccharothrix aerocolonigenes</name>
    <dbReference type="NCBI Taxonomy" id="68170"/>
    <lineage>
        <taxon>Bacteria</taxon>
        <taxon>Bacillati</taxon>
        <taxon>Actinomycetota</taxon>
        <taxon>Actinomycetes</taxon>
        <taxon>Pseudonocardiales</taxon>
        <taxon>Pseudonocardiaceae</taxon>
        <taxon>Lentzea</taxon>
    </lineage>
</organism>
<dbReference type="GO" id="GO:0016787">
    <property type="term" value="F:hydrolase activity"/>
    <property type="evidence" value="ECO:0007669"/>
    <property type="project" value="UniProtKB-KW"/>
</dbReference>
<evidence type="ECO:0000313" key="4">
    <source>
        <dbReference type="Proteomes" id="UP000033393"/>
    </source>
</evidence>
<dbReference type="OrthoDB" id="8673173at2"/>
<dbReference type="PANTHER" id="PTHR21240:SF28">
    <property type="entry name" value="ISO-OROTATE DECARBOXYLASE (EUROFUNG)"/>
    <property type="match status" value="1"/>
</dbReference>
<comment type="caution">
    <text evidence="3">The sequence shown here is derived from an EMBL/GenBank/DDBJ whole genome shotgun (WGS) entry which is preliminary data.</text>
</comment>
<dbReference type="SUPFAM" id="SSF51556">
    <property type="entry name" value="Metallo-dependent hydrolases"/>
    <property type="match status" value="1"/>
</dbReference>
<dbReference type="GO" id="GO:0019748">
    <property type="term" value="P:secondary metabolic process"/>
    <property type="evidence" value="ECO:0007669"/>
    <property type="project" value="TreeGrafter"/>
</dbReference>